<comment type="caution">
    <text evidence="2">The sequence shown here is derived from an EMBL/GenBank/DDBJ whole genome shotgun (WGS) entry which is preliminary data.</text>
</comment>
<evidence type="ECO:0000313" key="3">
    <source>
        <dbReference type="Proteomes" id="UP001160301"/>
    </source>
</evidence>
<evidence type="ECO:0000313" key="2">
    <source>
        <dbReference type="EMBL" id="MDI1428704.1"/>
    </source>
</evidence>
<dbReference type="RefSeq" id="WP_136967367.1">
    <property type="nucleotide sequence ID" value="NZ_JARZHI010000003.1"/>
</dbReference>
<dbReference type="SMART" id="SM00332">
    <property type="entry name" value="PP2Cc"/>
    <property type="match status" value="1"/>
</dbReference>
<accession>A0ABT6NK72</accession>
<dbReference type="InterPro" id="IPR001932">
    <property type="entry name" value="PPM-type_phosphatase-like_dom"/>
</dbReference>
<sequence>MPASPRHASRGMILRCERLRAGTSLRTYDANLIAAMGTFDIVVADATCPRCGHLQPYRIQYKYGHCRLHEYAPGDAIGWFDPPGRRAPRIDMGENVGGLVAVSGTPETACRFCGVELDDATVWFGDNVVESVEVGVPVQNDDFIPVAPPLEWLHVWSQRCAGSANEDRLEASCRGRRWTLVVADGAGGLSGGALAARRAAEAASALGADMELTPAAWGEWLARLDQEMSADPKCGETTLVVVQVSGRELWGASIGDSGALLVENGRVVELTAMQKRKPLLGSGACTPTAIERQLLVGRLLLATDGLLKYLPRSRLSEVALAGDVRSAVEALVDALKLPSGSFHDDVAVILGERVLRSQSNGL</sequence>
<organism evidence="2 3">
    <name type="scientific">Polyangium sorediatum</name>
    <dbReference type="NCBI Taxonomy" id="889274"/>
    <lineage>
        <taxon>Bacteria</taxon>
        <taxon>Pseudomonadati</taxon>
        <taxon>Myxococcota</taxon>
        <taxon>Polyangia</taxon>
        <taxon>Polyangiales</taxon>
        <taxon>Polyangiaceae</taxon>
        <taxon>Polyangium</taxon>
    </lineage>
</organism>
<dbReference type="SUPFAM" id="SSF81606">
    <property type="entry name" value="PP2C-like"/>
    <property type="match status" value="1"/>
</dbReference>
<dbReference type="InterPro" id="IPR036457">
    <property type="entry name" value="PPM-type-like_dom_sf"/>
</dbReference>
<feature type="domain" description="PPM-type phosphatase" evidence="1">
    <location>
        <begin position="152"/>
        <end position="353"/>
    </location>
</feature>
<proteinExistence type="predicted"/>
<dbReference type="SMART" id="SM00331">
    <property type="entry name" value="PP2C_SIG"/>
    <property type="match status" value="1"/>
</dbReference>
<dbReference type="Proteomes" id="UP001160301">
    <property type="component" value="Unassembled WGS sequence"/>
</dbReference>
<keyword evidence="3" id="KW-1185">Reference proteome</keyword>
<name>A0ABT6NK72_9BACT</name>
<dbReference type="Gene3D" id="3.60.40.10">
    <property type="entry name" value="PPM-type phosphatase domain"/>
    <property type="match status" value="1"/>
</dbReference>
<evidence type="ECO:0000259" key="1">
    <source>
        <dbReference type="PROSITE" id="PS51746"/>
    </source>
</evidence>
<gene>
    <name evidence="2" type="ORF">QHF89_04340</name>
</gene>
<dbReference type="Pfam" id="PF07228">
    <property type="entry name" value="SpoIIE"/>
    <property type="match status" value="1"/>
</dbReference>
<dbReference type="EMBL" id="JARZHI010000003">
    <property type="protein sequence ID" value="MDI1428704.1"/>
    <property type="molecule type" value="Genomic_DNA"/>
</dbReference>
<dbReference type="PROSITE" id="PS51746">
    <property type="entry name" value="PPM_2"/>
    <property type="match status" value="1"/>
</dbReference>
<reference evidence="2 3" key="1">
    <citation type="submission" date="2023-04" db="EMBL/GenBank/DDBJ databases">
        <title>The genome sequence of Polyangium sorediatum DSM14670.</title>
        <authorList>
            <person name="Zhang X."/>
        </authorList>
    </citation>
    <scope>NUCLEOTIDE SEQUENCE [LARGE SCALE GENOMIC DNA]</scope>
    <source>
        <strain evidence="2 3">DSM 14670</strain>
    </source>
</reference>
<protein>
    <submittedName>
        <fullName evidence="2">Protein phosphatase 2C domain-containing protein</fullName>
    </submittedName>
</protein>